<dbReference type="InterPro" id="IPR008271">
    <property type="entry name" value="Ser/Thr_kinase_AS"/>
</dbReference>
<dbReference type="InterPro" id="IPR024678">
    <property type="entry name" value="Kinase_OSR1/WNK_CCT"/>
</dbReference>
<feature type="region of interest" description="Disordered" evidence="16">
    <location>
        <begin position="1"/>
        <end position="68"/>
    </location>
</feature>
<evidence type="ECO:0000256" key="15">
    <source>
        <dbReference type="SAM" id="Coils"/>
    </source>
</evidence>
<evidence type="ECO:0000256" key="9">
    <source>
        <dbReference type="ARBA" id="ARBA00022777"/>
    </source>
</evidence>
<feature type="region of interest" description="Disordered" evidence="16">
    <location>
        <begin position="378"/>
        <end position="442"/>
    </location>
</feature>
<evidence type="ECO:0000256" key="4">
    <source>
        <dbReference type="ARBA" id="ARBA00022473"/>
    </source>
</evidence>
<dbReference type="PROSITE" id="PS00108">
    <property type="entry name" value="PROTEIN_KINASE_ST"/>
    <property type="match status" value="1"/>
</dbReference>
<evidence type="ECO:0000256" key="7">
    <source>
        <dbReference type="ARBA" id="ARBA00022679"/>
    </source>
</evidence>
<dbReference type="InterPro" id="IPR050588">
    <property type="entry name" value="WNK_Ser-Thr_kinase"/>
</dbReference>
<reference evidence="18" key="1">
    <citation type="submission" date="2020-05" db="UniProtKB">
        <authorList>
            <consortium name="EnsemblMetazoa"/>
        </authorList>
    </citation>
    <scope>IDENTIFICATION</scope>
    <source>
        <strain evidence="18">MAF</strain>
    </source>
</reference>
<organism evidence="18 19">
    <name type="scientific">Anopheles merus</name>
    <name type="common">Mosquito</name>
    <dbReference type="NCBI Taxonomy" id="30066"/>
    <lineage>
        <taxon>Eukaryota</taxon>
        <taxon>Metazoa</taxon>
        <taxon>Ecdysozoa</taxon>
        <taxon>Arthropoda</taxon>
        <taxon>Hexapoda</taxon>
        <taxon>Insecta</taxon>
        <taxon>Pterygota</taxon>
        <taxon>Neoptera</taxon>
        <taxon>Endopterygota</taxon>
        <taxon>Diptera</taxon>
        <taxon>Nematocera</taxon>
        <taxon>Culicoidea</taxon>
        <taxon>Culicidae</taxon>
        <taxon>Anophelinae</taxon>
        <taxon>Anopheles</taxon>
    </lineage>
</organism>
<evidence type="ECO:0000313" key="18">
    <source>
        <dbReference type="EnsemblMetazoa" id="AMEM004275-PA"/>
    </source>
</evidence>
<dbReference type="GO" id="GO:0140694">
    <property type="term" value="P:membraneless organelle assembly"/>
    <property type="evidence" value="ECO:0007669"/>
    <property type="project" value="UniProtKB-ARBA"/>
</dbReference>
<dbReference type="InterPro" id="IPR011009">
    <property type="entry name" value="Kinase-like_dom_sf"/>
</dbReference>
<name>A0A182UVB1_ANOME</name>
<accession>A0A182UVB1</accession>
<dbReference type="InterPro" id="IPR000719">
    <property type="entry name" value="Prot_kinase_dom"/>
</dbReference>
<dbReference type="GO" id="GO:0071474">
    <property type="term" value="P:cellular hyperosmotic response"/>
    <property type="evidence" value="ECO:0007669"/>
    <property type="project" value="UniProtKB-ARBA"/>
</dbReference>
<dbReference type="PANTHER" id="PTHR13902">
    <property type="entry name" value="SERINE/THREONINE-PROTEIN KINASE WNK WITH NO LYSINE -RELATED"/>
    <property type="match status" value="1"/>
</dbReference>
<keyword evidence="9" id="KW-0418">Kinase</keyword>
<dbReference type="Proteomes" id="UP000075903">
    <property type="component" value="Unassembled WGS sequence"/>
</dbReference>
<dbReference type="GO" id="GO:0140693">
    <property type="term" value="F:molecular condensate scaffold activity"/>
    <property type="evidence" value="ECO:0007669"/>
    <property type="project" value="UniProtKB-ARBA"/>
</dbReference>
<dbReference type="CDD" id="cd13983">
    <property type="entry name" value="STKc_WNK"/>
    <property type="match status" value="1"/>
</dbReference>
<dbReference type="Gene3D" id="3.30.200.20">
    <property type="entry name" value="Phosphorylase Kinase, domain 1"/>
    <property type="match status" value="1"/>
</dbReference>
<feature type="compositionally biased region" description="Basic and acidic residues" evidence="16">
    <location>
        <begin position="219"/>
        <end position="230"/>
    </location>
</feature>
<evidence type="ECO:0000256" key="12">
    <source>
        <dbReference type="ARBA" id="ARBA00047899"/>
    </source>
</evidence>
<feature type="compositionally biased region" description="Low complexity" evidence="16">
    <location>
        <begin position="43"/>
        <end position="68"/>
    </location>
</feature>
<feature type="coiled-coil region" evidence="15">
    <location>
        <begin position="898"/>
        <end position="952"/>
    </location>
</feature>
<proteinExistence type="inferred from homology"/>
<feature type="compositionally biased region" description="Polar residues" evidence="16">
    <location>
        <begin position="378"/>
        <end position="392"/>
    </location>
</feature>
<keyword evidence="11 15" id="KW-0175">Coiled coil</keyword>
<dbReference type="VEuPathDB" id="VectorBase:AMEM21_000409"/>
<keyword evidence="4" id="KW-0217">Developmental protein</keyword>
<evidence type="ECO:0000256" key="14">
    <source>
        <dbReference type="ARBA" id="ARBA00061662"/>
    </source>
</evidence>
<evidence type="ECO:0000256" key="16">
    <source>
        <dbReference type="SAM" id="MobiDB-lite"/>
    </source>
</evidence>
<evidence type="ECO:0000256" key="11">
    <source>
        <dbReference type="ARBA" id="ARBA00023054"/>
    </source>
</evidence>
<dbReference type="FunFam" id="3.30.200.20:FF:001054">
    <property type="entry name" value="Serine/threonine-protein kinase WNK1"/>
    <property type="match status" value="1"/>
</dbReference>
<keyword evidence="10" id="KW-0067">ATP-binding</keyword>
<evidence type="ECO:0000259" key="17">
    <source>
        <dbReference type="PROSITE" id="PS50011"/>
    </source>
</evidence>
<feature type="region of interest" description="Disordered" evidence="16">
    <location>
        <begin position="332"/>
        <end position="358"/>
    </location>
</feature>
<feature type="compositionally biased region" description="Basic and acidic residues" evidence="16">
    <location>
        <begin position="348"/>
        <end position="358"/>
    </location>
</feature>
<evidence type="ECO:0000256" key="3">
    <source>
        <dbReference type="ARBA" id="ARBA00012513"/>
    </source>
</evidence>
<feature type="region of interest" description="Disordered" evidence="16">
    <location>
        <begin position="144"/>
        <end position="169"/>
    </location>
</feature>
<dbReference type="SMART" id="SM00220">
    <property type="entry name" value="S_TKc"/>
    <property type="match status" value="1"/>
</dbReference>
<dbReference type="FunFam" id="1.10.510.10:FF:000006">
    <property type="entry name" value="Serine/threonine-protein kinase WNK1 isoform 2"/>
    <property type="match status" value="1"/>
</dbReference>
<feature type="compositionally biased region" description="Polar residues" evidence="16">
    <location>
        <begin position="196"/>
        <end position="208"/>
    </location>
</feature>
<dbReference type="AlphaFoldDB" id="A0A182UVB1"/>
<dbReference type="Gene3D" id="3.10.20.90">
    <property type="entry name" value="Phosphatidylinositol 3-kinase Catalytic Subunit, Chain A, domain 1"/>
    <property type="match status" value="1"/>
</dbReference>
<dbReference type="PROSITE" id="PS50011">
    <property type="entry name" value="PROTEIN_KINASE_DOM"/>
    <property type="match status" value="1"/>
</dbReference>
<feature type="compositionally biased region" description="Low complexity" evidence="16">
    <location>
        <begin position="148"/>
        <end position="157"/>
    </location>
</feature>
<dbReference type="VEuPathDB" id="VectorBase:AMEM004275"/>
<evidence type="ECO:0000256" key="1">
    <source>
        <dbReference type="ARBA" id="ARBA00001946"/>
    </source>
</evidence>
<feature type="domain" description="Protein kinase" evidence="17">
    <location>
        <begin position="544"/>
        <end position="805"/>
    </location>
</feature>
<dbReference type="STRING" id="30066.A0A182UVB1"/>
<comment type="cofactor">
    <cofactor evidence="1">
        <name>Mg(2+)</name>
        <dbReference type="ChEBI" id="CHEBI:18420"/>
    </cofactor>
</comment>
<comment type="catalytic activity">
    <reaction evidence="13">
        <text>L-seryl-[protein] + ATP = O-phospho-L-seryl-[protein] + ADP + H(+)</text>
        <dbReference type="Rhea" id="RHEA:17989"/>
        <dbReference type="Rhea" id="RHEA-COMP:9863"/>
        <dbReference type="Rhea" id="RHEA-COMP:11604"/>
        <dbReference type="ChEBI" id="CHEBI:15378"/>
        <dbReference type="ChEBI" id="CHEBI:29999"/>
        <dbReference type="ChEBI" id="CHEBI:30616"/>
        <dbReference type="ChEBI" id="CHEBI:83421"/>
        <dbReference type="ChEBI" id="CHEBI:456216"/>
        <dbReference type="EC" id="2.7.11.1"/>
    </reaction>
</comment>
<dbReference type="Pfam" id="PF12202">
    <property type="entry name" value="OSR1_C"/>
    <property type="match status" value="1"/>
</dbReference>
<comment type="catalytic activity">
    <reaction evidence="12">
        <text>L-threonyl-[protein] + ATP = O-phospho-L-threonyl-[protein] + ADP + H(+)</text>
        <dbReference type="Rhea" id="RHEA:46608"/>
        <dbReference type="Rhea" id="RHEA-COMP:11060"/>
        <dbReference type="Rhea" id="RHEA-COMP:11605"/>
        <dbReference type="ChEBI" id="CHEBI:15378"/>
        <dbReference type="ChEBI" id="CHEBI:30013"/>
        <dbReference type="ChEBI" id="CHEBI:30616"/>
        <dbReference type="ChEBI" id="CHEBI:61977"/>
        <dbReference type="ChEBI" id="CHEBI:456216"/>
        <dbReference type="EC" id="2.7.11.1"/>
    </reaction>
</comment>
<evidence type="ECO:0000256" key="2">
    <source>
        <dbReference type="ARBA" id="ARBA00004496"/>
    </source>
</evidence>
<evidence type="ECO:0000256" key="10">
    <source>
        <dbReference type="ARBA" id="ARBA00022840"/>
    </source>
</evidence>
<comment type="similarity">
    <text evidence="14">Belongs to the protein kinase superfamily. Ser/Thr protein kinase family. WNK subfamily.</text>
</comment>
<protein>
    <recommendedName>
        <fullName evidence="3">non-specific serine/threonine protein kinase</fullName>
        <ecNumber evidence="3">2.7.11.1</ecNumber>
    </recommendedName>
</protein>
<evidence type="ECO:0000256" key="8">
    <source>
        <dbReference type="ARBA" id="ARBA00022741"/>
    </source>
</evidence>
<feature type="compositionally biased region" description="Low complexity" evidence="16">
    <location>
        <begin position="1137"/>
        <end position="1155"/>
    </location>
</feature>
<dbReference type="Pfam" id="PF00069">
    <property type="entry name" value="Pkinase"/>
    <property type="match status" value="1"/>
</dbReference>
<evidence type="ECO:0000256" key="13">
    <source>
        <dbReference type="ARBA" id="ARBA00048679"/>
    </source>
</evidence>
<evidence type="ECO:0000313" key="19">
    <source>
        <dbReference type="Proteomes" id="UP000075903"/>
    </source>
</evidence>
<dbReference type="GO" id="GO:0005737">
    <property type="term" value="C:cytoplasm"/>
    <property type="evidence" value="ECO:0007669"/>
    <property type="project" value="UniProtKB-SubCell"/>
</dbReference>
<keyword evidence="8" id="KW-0547">Nucleotide-binding</keyword>
<feature type="compositionally biased region" description="Basic residues" evidence="16">
    <location>
        <begin position="1180"/>
        <end position="1243"/>
    </location>
</feature>
<evidence type="ECO:0000256" key="5">
    <source>
        <dbReference type="ARBA" id="ARBA00022490"/>
    </source>
</evidence>
<keyword evidence="6" id="KW-0723">Serine/threonine-protein kinase</keyword>
<evidence type="ECO:0000256" key="6">
    <source>
        <dbReference type="ARBA" id="ARBA00022527"/>
    </source>
</evidence>
<feature type="region of interest" description="Disordered" evidence="16">
    <location>
        <begin position="1137"/>
        <end position="1243"/>
    </location>
</feature>
<feature type="compositionally biased region" description="Polar residues" evidence="16">
    <location>
        <begin position="158"/>
        <end position="169"/>
    </location>
</feature>
<keyword evidence="5" id="KW-0963">Cytoplasm</keyword>
<feature type="compositionally biased region" description="Polar residues" evidence="16">
    <location>
        <begin position="1"/>
        <end position="33"/>
    </location>
</feature>
<dbReference type="Gene3D" id="1.10.510.10">
    <property type="entry name" value="Transferase(Phosphotransferase) domain 1"/>
    <property type="match status" value="1"/>
</dbReference>
<dbReference type="EnsemblMetazoa" id="AMEM004275-RA">
    <property type="protein sequence ID" value="AMEM004275-PA"/>
    <property type="gene ID" value="AMEM004275"/>
</dbReference>
<dbReference type="GO" id="GO:0005524">
    <property type="term" value="F:ATP binding"/>
    <property type="evidence" value="ECO:0007669"/>
    <property type="project" value="UniProtKB-KW"/>
</dbReference>
<feature type="compositionally biased region" description="Basic and acidic residues" evidence="16">
    <location>
        <begin position="416"/>
        <end position="436"/>
    </location>
</feature>
<dbReference type="SUPFAM" id="SSF56112">
    <property type="entry name" value="Protein kinase-like (PK-like)"/>
    <property type="match status" value="1"/>
</dbReference>
<sequence length="1243" mass="141542">LFIASNSVQATTSVGNSQETQQNLRVSSGNQHQHSNRLRRLRSASQSTSATSLNNLNNNSNNAGSTSCLSAGNNTTNSTGNSIISNITNNITSTTNNNTITYNHNNCSTLRHQRHHQHHLYTIRSSTSSTTSTAVNTGGLISRVFDHSNSSGRSDSSPHCTNTTSPAASVTSCTTISLPVVSENYSSSSSVPGLGSTATGIGSNSRRASPSEKKKHLQNKNDDKMDEKKSQQQKPPVKQHQHLRDTTPISRKGGNRKDTEAEGGKSTSAINATSPKKRNTVRYHGMISKISSVPTDKEKKESTESMEDYKSVGDIEDYELSRQCQEDAIIAEQDNVKDHPSSTSNTAHLEHNEEETVSKDGGIHSVVNVKETSCSKALTNDSGIDGEQQLSNPHLDENGIVEDEDDGAFGSNPYDRNNEVRQKDTSKVKLLEDGSRGSDSSQSRTILRFVRKSLENTAMSVIYSKNFIENETIETEYPRNLDDNIELLSREAENLALQFKPSEEKLVQYGPIFDLEKFEEQRKQQKKEDDEDEAIGISPCGRFLKYDKEVGRGSFKTVYRGLDTQTGVAVAWCELLEKKVNRVERTRFREEAEMLKKLQHPNIVRFYNYWEAAPTIGNKKKNIVLVTELMLSGTLKSYLRRFKKINPKVLKSWCRQILKGLHFLHSRTPPIIHRDLKCDNIFITGTTGSVKIGDLGLATLKNRSFAKSVIGTPEFMAPEMYEEHYDEAVDVYAFGMCMLEMATSEYPYNECNTPAQIYKKVTSGVKPQSLDKVENPEVREIIERCIHDKKEGRPTCKELLNCEFFCEDIGIRLEPMSKDIFLTNPETVRMEFRLRIMDPKKRVNKHKENEAIQFDFDIRVDDAEEIANEMYRSGILMEDDSKTVAKILKVQIQTLLKEREERARQQQVEQEKETLQKQALIAQQLYQQQQLQQQLENDLQVTELQVPQMTQQGAIQQSQQQLSQGYYQPSSLPSSQAQQTIYQQQISVGNEQLQQNFQQHAVSSQFALGQLPLQQPMSQLQQEQQTLNQMAPSQPTQANIAPTQQPNYISQQVFVDSQQQQQYLLQLQQQTTHQGQSQGTNLQYINQIGAQQQLVQQILHLQQQNLAMMQQQQQQAELQEQISTLEQQLQVNQLKQQNSNNYSNKNNNKNSNMNNNKRKDKMKNKRKNKMHNKHMEKIDKKNKKNNNNRKNKMNNKHKEKINNKHKNKSKMNNKHKNNMNNKRKNKMINKHKNKMNNKHKNKS</sequence>
<comment type="subcellular location">
    <subcellularLocation>
        <location evidence="2">Cytoplasm</location>
    </subcellularLocation>
</comment>
<feature type="region of interest" description="Disordered" evidence="16">
    <location>
        <begin position="184"/>
        <end position="314"/>
    </location>
</feature>
<dbReference type="EC" id="2.7.11.1" evidence="3"/>
<keyword evidence="7" id="KW-0808">Transferase</keyword>
<keyword evidence="19" id="KW-1185">Reference proteome</keyword>
<feature type="compositionally biased region" description="Basic residues" evidence="16">
    <location>
        <begin position="1156"/>
        <end position="1172"/>
    </location>
</feature>
<dbReference type="GO" id="GO:0004674">
    <property type="term" value="F:protein serine/threonine kinase activity"/>
    <property type="evidence" value="ECO:0007669"/>
    <property type="project" value="UniProtKB-KW"/>
</dbReference>
<feature type="compositionally biased region" description="Polar residues" evidence="16">
    <location>
        <begin position="265"/>
        <end position="274"/>
    </location>
</feature>
<feature type="coiled-coil region" evidence="15">
    <location>
        <begin position="1099"/>
        <end position="1135"/>
    </location>
</feature>
<feature type="compositionally biased region" description="Basic and acidic residues" evidence="16">
    <location>
        <begin position="295"/>
        <end position="313"/>
    </location>
</feature>
<dbReference type="GO" id="GO:0006884">
    <property type="term" value="P:cell volume homeostasis"/>
    <property type="evidence" value="ECO:0007669"/>
    <property type="project" value="UniProtKB-ARBA"/>
</dbReference>